<dbReference type="SUPFAM" id="SSF52799">
    <property type="entry name" value="(Phosphotyrosine protein) phosphatases II"/>
    <property type="match status" value="1"/>
</dbReference>
<dbReference type="Pfam" id="PF00102">
    <property type="entry name" value="Y_phosphatase"/>
    <property type="match status" value="2"/>
</dbReference>
<dbReference type="InterPro" id="IPR003595">
    <property type="entry name" value="Tyr_Pase_cat"/>
</dbReference>
<dbReference type="InterPro" id="IPR000387">
    <property type="entry name" value="Tyr_Pase_dom"/>
</dbReference>
<dbReference type="InterPro" id="IPR016130">
    <property type="entry name" value="Tyr_Pase_AS"/>
</dbReference>
<feature type="compositionally biased region" description="Basic and acidic residues" evidence="2">
    <location>
        <begin position="543"/>
        <end position="555"/>
    </location>
</feature>
<feature type="compositionally biased region" description="Low complexity" evidence="2">
    <location>
        <begin position="101"/>
        <end position="113"/>
    </location>
</feature>
<evidence type="ECO:0000259" key="3">
    <source>
        <dbReference type="PROSITE" id="PS50055"/>
    </source>
</evidence>
<feature type="compositionally biased region" description="Basic and acidic residues" evidence="2">
    <location>
        <begin position="490"/>
        <end position="517"/>
    </location>
</feature>
<dbReference type="AlphaFoldDB" id="W9CKL0"/>
<feature type="domain" description="Tyrosine-protein phosphatase" evidence="3">
    <location>
        <begin position="153"/>
        <end position="485"/>
    </location>
</feature>
<name>W9CKL0_SCLBF</name>
<evidence type="ECO:0000256" key="1">
    <source>
        <dbReference type="ARBA" id="ARBA00009649"/>
    </source>
</evidence>
<dbReference type="GO" id="GO:0004725">
    <property type="term" value="F:protein tyrosine phosphatase activity"/>
    <property type="evidence" value="ECO:0007669"/>
    <property type="project" value="InterPro"/>
</dbReference>
<dbReference type="InterPro" id="IPR000242">
    <property type="entry name" value="PTP_cat"/>
</dbReference>
<reference evidence="5 6" key="1">
    <citation type="journal article" date="2014" name="Genome Announc.">
        <title>Draft genome sequence of Sclerotinia borealis, a psychrophilic plant pathogenic fungus.</title>
        <authorList>
            <person name="Mardanov A.V."/>
            <person name="Beletsky A.V."/>
            <person name="Kadnikov V.V."/>
            <person name="Ignatov A.N."/>
            <person name="Ravin N.V."/>
        </authorList>
    </citation>
    <scope>NUCLEOTIDE SEQUENCE [LARGE SCALE GENOMIC DNA]</scope>
    <source>
        <strain evidence="6">F-4157</strain>
    </source>
</reference>
<feature type="compositionally biased region" description="Low complexity" evidence="2">
    <location>
        <begin position="49"/>
        <end position="59"/>
    </location>
</feature>
<dbReference type="PANTHER" id="PTHR19134:SF449">
    <property type="entry name" value="TYROSINE-PROTEIN PHOSPHATASE 1"/>
    <property type="match status" value="1"/>
</dbReference>
<dbReference type="STRING" id="1432307.W9CKL0"/>
<dbReference type="InterPro" id="IPR029021">
    <property type="entry name" value="Prot-tyrosine_phosphatase-like"/>
</dbReference>
<evidence type="ECO:0000313" key="6">
    <source>
        <dbReference type="Proteomes" id="UP000019487"/>
    </source>
</evidence>
<dbReference type="PRINTS" id="PR00700">
    <property type="entry name" value="PRTYPHPHTASE"/>
</dbReference>
<feature type="compositionally biased region" description="Polar residues" evidence="2">
    <location>
        <begin position="1"/>
        <end position="13"/>
    </location>
</feature>
<dbReference type="HOGENOM" id="CLU_001645_9_12_1"/>
<comment type="similarity">
    <text evidence="1">Belongs to the protein-tyrosine phosphatase family. Non-receptor class subfamily.</text>
</comment>
<feature type="region of interest" description="Disordered" evidence="2">
    <location>
        <begin position="41"/>
        <end position="117"/>
    </location>
</feature>
<dbReference type="InterPro" id="IPR050348">
    <property type="entry name" value="Protein-Tyr_Phosphatase"/>
</dbReference>
<protein>
    <recommendedName>
        <fullName evidence="7">Protein-tyrosine phosphatase 2</fullName>
    </recommendedName>
</protein>
<dbReference type="SMART" id="SM00194">
    <property type="entry name" value="PTPc"/>
    <property type="match status" value="1"/>
</dbReference>
<feature type="domain" description="Tyrosine specific protein phosphatases" evidence="4">
    <location>
        <begin position="395"/>
        <end position="476"/>
    </location>
</feature>
<organism evidence="5 6">
    <name type="scientific">Sclerotinia borealis (strain F-4128)</name>
    <dbReference type="NCBI Taxonomy" id="1432307"/>
    <lineage>
        <taxon>Eukaryota</taxon>
        <taxon>Fungi</taxon>
        <taxon>Dikarya</taxon>
        <taxon>Ascomycota</taxon>
        <taxon>Pezizomycotina</taxon>
        <taxon>Leotiomycetes</taxon>
        <taxon>Helotiales</taxon>
        <taxon>Sclerotiniaceae</taxon>
        <taxon>Sclerotinia</taxon>
    </lineage>
</organism>
<evidence type="ECO:0000313" key="5">
    <source>
        <dbReference type="EMBL" id="ESZ96538.1"/>
    </source>
</evidence>
<gene>
    <name evidence="5" type="ORF">SBOR_3040</name>
</gene>
<evidence type="ECO:0008006" key="7">
    <source>
        <dbReference type="Google" id="ProtNLM"/>
    </source>
</evidence>
<feature type="compositionally biased region" description="Polar residues" evidence="2">
    <location>
        <begin position="66"/>
        <end position="93"/>
    </location>
</feature>
<dbReference type="SMART" id="SM00404">
    <property type="entry name" value="PTPc_motif"/>
    <property type="match status" value="1"/>
</dbReference>
<dbReference type="PROSITE" id="PS00383">
    <property type="entry name" value="TYR_PHOSPHATASE_1"/>
    <property type="match status" value="1"/>
</dbReference>
<dbReference type="OrthoDB" id="10253954at2759"/>
<dbReference type="EMBL" id="AYSA01000134">
    <property type="protein sequence ID" value="ESZ96538.1"/>
    <property type="molecule type" value="Genomic_DNA"/>
</dbReference>
<evidence type="ECO:0000256" key="2">
    <source>
        <dbReference type="SAM" id="MobiDB-lite"/>
    </source>
</evidence>
<dbReference type="Proteomes" id="UP000019487">
    <property type="component" value="Unassembled WGS sequence"/>
</dbReference>
<dbReference type="PROSITE" id="PS50056">
    <property type="entry name" value="TYR_PHOSPHATASE_2"/>
    <property type="match status" value="1"/>
</dbReference>
<sequence>MGILRQQQHSNHTAGVATEKVPLSQRIRICIRQHSPVHIHRNHHHDNDTMNTNNSNNNNNGGGGTLSPSLEKSQSRITEMPNQKPNLIFQRRSSTSDKLSHSVSTASATSPSPFKRQSFISPMNTSLTVKTDFASPKQKYAIPHFLNFSTNVLGSKFMALRNYEQTLRIIPNTLLYHPVVLSRNRYSDVYPWEHHRIKLHSLQFGYINASPIALRTANGSGSEQENFIATQGPRDNGYDGGLFWEMCWQEMAEVVVMLTRPVEEGKEKCGVYYAEDVGEVKKVGEWEVKCVGKEEEGGTVRRTLKLRRVGRAASCVSVSTRSSGSVGSVGKGTVGIAETIEEGQLEQTTEMEPQAEELQDEGVDVEVEVEERTIHHFLFESWPDNDIPQSPADIHSLLSLIDVSRTANNHSNIPRIIHCSAGVGRTGTFIALDHLLRELDMGHLDGLAKDKDPVFETVKKLRDQRMLMVHRVAQFAMIYSVLKEKWLEREMERGRSSKEKGKEKEKEEQKDKEKDQDQDVEVETPGGGSTKKRKLGDSGGACEDWRNGEVKFLHK</sequence>
<comment type="caution">
    <text evidence="5">The sequence shown here is derived from an EMBL/GenBank/DDBJ whole genome shotgun (WGS) entry which is preliminary data.</text>
</comment>
<proteinExistence type="inferred from homology"/>
<dbReference type="PROSITE" id="PS50055">
    <property type="entry name" value="TYR_PHOSPHATASE_PTP"/>
    <property type="match status" value="1"/>
</dbReference>
<keyword evidence="6" id="KW-1185">Reference proteome</keyword>
<accession>W9CKL0</accession>
<dbReference type="PANTHER" id="PTHR19134">
    <property type="entry name" value="RECEPTOR-TYPE TYROSINE-PROTEIN PHOSPHATASE"/>
    <property type="match status" value="1"/>
</dbReference>
<dbReference type="CDD" id="cd18533">
    <property type="entry name" value="PTP_fungal"/>
    <property type="match status" value="1"/>
</dbReference>
<dbReference type="Gene3D" id="3.90.190.10">
    <property type="entry name" value="Protein tyrosine phosphatase superfamily"/>
    <property type="match status" value="1"/>
</dbReference>
<feature type="region of interest" description="Disordered" evidence="2">
    <location>
        <begin position="1"/>
        <end position="20"/>
    </location>
</feature>
<evidence type="ECO:0000259" key="4">
    <source>
        <dbReference type="PROSITE" id="PS50056"/>
    </source>
</evidence>
<feature type="region of interest" description="Disordered" evidence="2">
    <location>
        <begin position="490"/>
        <end position="555"/>
    </location>
</feature>